<sequence length="345" mass="38486">MRKLLALGVLLVAGCATQTQQPQLNQQGFDPQEAAKTRLSLGLTYLKNGNFKQAKFNLDKALQFAPEMADGHLSMGYYYQLVGEDIAARQSYQKAMQLAPNNPDIANSFGAYLCQAGDYQGAQTYFIRAIENPNYIRVAESYENLALCAQNAGKPTDAINYLQNALKHEPGRSKSVTLLIQLLLEQQRWQEADDILSQYEKVGTVNANILWFRTQIEQGLGNAEKAQAYGNMLVQMYPQHPNAGAYLNSLKQAAAEPVERKPVPLTEILAKEQAQPDVETNDTEDAAAQELSQQNNVHIVSKNENLYRISLKYNVRLQSLIEWNNLPASGEVKQGQVIRLTPPEQ</sequence>
<dbReference type="Gene3D" id="3.10.350.10">
    <property type="entry name" value="LysM domain"/>
    <property type="match status" value="1"/>
</dbReference>
<dbReference type="EMBL" id="JBHSUS010000001">
    <property type="protein sequence ID" value="MFC6440733.1"/>
    <property type="molecule type" value="Genomic_DNA"/>
</dbReference>
<dbReference type="InterPro" id="IPR011990">
    <property type="entry name" value="TPR-like_helical_dom_sf"/>
</dbReference>
<evidence type="ECO:0000313" key="3">
    <source>
        <dbReference type="EMBL" id="MFC6440733.1"/>
    </source>
</evidence>
<dbReference type="SUPFAM" id="SSF48452">
    <property type="entry name" value="TPR-like"/>
    <property type="match status" value="1"/>
</dbReference>
<feature type="domain" description="LysM" evidence="2">
    <location>
        <begin position="296"/>
        <end position="340"/>
    </location>
</feature>
<dbReference type="InterPro" id="IPR018392">
    <property type="entry name" value="LysM"/>
</dbReference>
<dbReference type="Pfam" id="PF01476">
    <property type="entry name" value="LysM"/>
    <property type="match status" value="1"/>
</dbReference>
<comment type="caution">
    <text evidence="3">The sequence shown here is derived from an EMBL/GenBank/DDBJ whole genome shotgun (WGS) entry which is preliminary data.</text>
</comment>
<dbReference type="Proteomes" id="UP001596364">
    <property type="component" value="Unassembled WGS sequence"/>
</dbReference>
<name>A0ABW1XN67_9ALTE</name>
<reference evidence="4" key="1">
    <citation type="journal article" date="2019" name="Int. J. Syst. Evol. Microbiol.">
        <title>The Global Catalogue of Microorganisms (GCM) 10K type strain sequencing project: providing services to taxonomists for standard genome sequencing and annotation.</title>
        <authorList>
            <consortium name="The Broad Institute Genomics Platform"/>
            <consortium name="The Broad Institute Genome Sequencing Center for Infectious Disease"/>
            <person name="Wu L."/>
            <person name="Ma J."/>
        </authorList>
    </citation>
    <scope>NUCLEOTIDE SEQUENCE [LARGE SCALE GENOMIC DNA]</scope>
    <source>
        <strain evidence="4">CGMCC 1.16031</strain>
    </source>
</reference>
<dbReference type="PANTHER" id="PTHR44998">
    <property type="match status" value="1"/>
</dbReference>
<dbReference type="SMART" id="SM00257">
    <property type="entry name" value="LysM"/>
    <property type="match status" value="1"/>
</dbReference>
<protein>
    <submittedName>
        <fullName evidence="3">Type IV pilus biogenesis/stability protein PilW</fullName>
    </submittedName>
</protein>
<evidence type="ECO:0000313" key="4">
    <source>
        <dbReference type="Proteomes" id="UP001596364"/>
    </source>
</evidence>
<feature type="repeat" description="TPR" evidence="1">
    <location>
        <begin position="69"/>
        <end position="102"/>
    </location>
</feature>
<dbReference type="CDD" id="cd00118">
    <property type="entry name" value="LysM"/>
    <property type="match status" value="1"/>
</dbReference>
<dbReference type="Pfam" id="PF13181">
    <property type="entry name" value="TPR_8"/>
    <property type="match status" value="1"/>
</dbReference>
<dbReference type="InterPro" id="IPR013360">
    <property type="entry name" value="Pilus_4_PilW"/>
</dbReference>
<dbReference type="InterPro" id="IPR036779">
    <property type="entry name" value="LysM_dom_sf"/>
</dbReference>
<keyword evidence="4" id="KW-1185">Reference proteome</keyword>
<dbReference type="SUPFAM" id="SSF54106">
    <property type="entry name" value="LysM domain"/>
    <property type="match status" value="1"/>
</dbReference>
<dbReference type="PROSITE" id="PS51257">
    <property type="entry name" value="PROKAR_LIPOPROTEIN"/>
    <property type="match status" value="1"/>
</dbReference>
<evidence type="ECO:0000256" key="1">
    <source>
        <dbReference type="PROSITE-ProRule" id="PRU00339"/>
    </source>
</evidence>
<accession>A0ABW1XN67</accession>
<dbReference type="Gene3D" id="1.25.40.10">
    <property type="entry name" value="Tetratricopeptide repeat domain"/>
    <property type="match status" value="1"/>
</dbReference>
<dbReference type="InterPro" id="IPR019734">
    <property type="entry name" value="TPR_rpt"/>
</dbReference>
<proteinExistence type="predicted"/>
<dbReference type="NCBIfam" id="TIGR02521">
    <property type="entry name" value="type_IV_pilW"/>
    <property type="match status" value="1"/>
</dbReference>
<dbReference type="Pfam" id="PF14559">
    <property type="entry name" value="TPR_19"/>
    <property type="match status" value="1"/>
</dbReference>
<evidence type="ECO:0000259" key="2">
    <source>
        <dbReference type="PROSITE" id="PS51782"/>
    </source>
</evidence>
<dbReference type="SMART" id="SM00028">
    <property type="entry name" value="TPR"/>
    <property type="match status" value="4"/>
</dbReference>
<gene>
    <name evidence="3" type="primary">pilW</name>
    <name evidence="3" type="ORF">ACFP85_11325</name>
</gene>
<dbReference type="PROSITE" id="PS51782">
    <property type="entry name" value="LYSM"/>
    <property type="match status" value="1"/>
</dbReference>
<feature type="repeat" description="TPR" evidence="1">
    <location>
        <begin position="35"/>
        <end position="68"/>
    </location>
</feature>
<dbReference type="RefSeq" id="WP_131259689.1">
    <property type="nucleotide sequence ID" value="NZ_JBHSUS010000001.1"/>
</dbReference>
<feature type="repeat" description="TPR" evidence="1">
    <location>
        <begin position="139"/>
        <end position="172"/>
    </location>
</feature>
<keyword evidence="1" id="KW-0802">TPR repeat</keyword>
<organism evidence="3 4">
    <name type="scientific">Pseudobowmanella zhangzhouensis</name>
    <dbReference type="NCBI Taxonomy" id="1537679"/>
    <lineage>
        <taxon>Bacteria</taxon>
        <taxon>Pseudomonadati</taxon>
        <taxon>Pseudomonadota</taxon>
        <taxon>Gammaproteobacteria</taxon>
        <taxon>Alteromonadales</taxon>
        <taxon>Alteromonadaceae</taxon>
    </lineage>
</organism>
<dbReference type="PROSITE" id="PS50005">
    <property type="entry name" value="TPR"/>
    <property type="match status" value="3"/>
</dbReference>
<dbReference type="PANTHER" id="PTHR44998:SF1">
    <property type="entry name" value="UDP-N-ACETYLGLUCOSAMINE--PEPTIDE N-ACETYLGLUCOSAMINYLTRANSFERASE 110 KDA SUBUNIT"/>
    <property type="match status" value="1"/>
</dbReference>